<evidence type="ECO:0000313" key="2">
    <source>
        <dbReference type="EMBL" id="MPL75657.1"/>
    </source>
</evidence>
<feature type="transmembrane region" description="Helical" evidence="1">
    <location>
        <begin position="5"/>
        <end position="24"/>
    </location>
</feature>
<keyword evidence="1" id="KW-1133">Transmembrane helix</keyword>
<reference evidence="2" key="1">
    <citation type="submission" date="2019-08" db="EMBL/GenBank/DDBJ databases">
        <authorList>
            <person name="Kucharzyk K."/>
            <person name="Murdoch R.W."/>
            <person name="Higgins S."/>
            <person name="Loffler F."/>
        </authorList>
    </citation>
    <scope>NUCLEOTIDE SEQUENCE</scope>
</reference>
<proteinExistence type="predicted"/>
<organism evidence="2">
    <name type="scientific">bioreactor metagenome</name>
    <dbReference type="NCBI Taxonomy" id="1076179"/>
    <lineage>
        <taxon>unclassified sequences</taxon>
        <taxon>metagenomes</taxon>
        <taxon>ecological metagenomes</taxon>
    </lineage>
</organism>
<name>A0A644U9M4_9ZZZZ</name>
<keyword evidence="1" id="KW-0472">Membrane</keyword>
<evidence type="ECO:0000256" key="1">
    <source>
        <dbReference type="SAM" id="Phobius"/>
    </source>
</evidence>
<sequence>MKKNIILLMVIILVFILVGSYIFAINSENNLSSKVIGETQLGKVSLEGPYGNPNSKNKIAIIIGVHPLEYQCHNSLLKNLKRYSNSLNNSYYVYTINVTKDSSNFDKGRMNGQILARDYVVPDINNKKYNLVVDFHGNRGVYEKYNFIIAPLNDKESEKIGQRIIKNISGMSMLKFVPANDGHPTSPDFVSIPILKNGTPNLIYETYINESTNLTDKYTSEFLINLDNIKF</sequence>
<keyword evidence="1" id="KW-0812">Transmembrane</keyword>
<gene>
    <name evidence="2" type="ORF">SDC9_21484</name>
</gene>
<dbReference type="EMBL" id="VSSQ01000090">
    <property type="protein sequence ID" value="MPL75657.1"/>
    <property type="molecule type" value="Genomic_DNA"/>
</dbReference>
<comment type="caution">
    <text evidence="2">The sequence shown here is derived from an EMBL/GenBank/DDBJ whole genome shotgun (WGS) entry which is preliminary data.</text>
</comment>
<accession>A0A644U9M4</accession>
<dbReference type="AlphaFoldDB" id="A0A644U9M4"/>
<protein>
    <submittedName>
        <fullName evidence="2">Uncharacterized protein</fullName>
    </submittedName>
</protein>